<evidence type="ECO:0000313" key="2">
    <source>
        <dbReference type="Proteomes" id="UP000072653"/>
    </source>
</evidence>
<accession>A0A139PEM0</accession>
<dbReference type="OrthoDB" id="2339343at2"/>
<dbReference type="Proteomes" id="UP000072653">
    <property type="component" value="Unassembled WGS sequence"/>
</dbReference>
<protein>
    <submittedName>
        <fullName evidence="1">Uncharacterized protein</fullName>
    </submittedName>
</protein>
<name>A0A139PEM0_STROR</name>
<reference evidence="1 2" key="1">
    <citation type="submission" date="2016-01" db="EMBL/GenBank/DDBJ databases">
        <title>Highly variable Streptococcus oralis are common among viridans streptococci isolated from primates.</title>
        <authorList>
            <person name="Denapaite D."/>
            <person name="Rieger M."/>
            <person name="Koendgen S."/>
            <person name="Brueckner R."/>
            <person name="Ochigava I."/>
            <person name="Kappeler P."/>
            <person name="Maetz-Rensing K."/>
            <person name="Leendertz F."/>
            <person name="Hakenbeck R."/>
        </authorList>
    </citation>
    <scope>NUCLEOTIDE SEQUENCE [LARGE SCALE GENOMIC DNA]</scope>
    <source>
        <strain evidence="1 2">DD16</strain>
    </source>
</reference>
<dbReference type="AlphaFoldDB" id="A0A139PEM0"/>
<evidence type="ECO:0000313" key="1">
    <source>
        <dbReference type="EMBL" id="KXT86707.1"/>
    </source>
</evidence>
<sequence length="407" mass="48388">MFNNLIQYYLKSAQLRINNRIDAINEERTILRASGDIRYKELRAIRNTHLYSNKPRTIKEIREGKPEILIDKLSVIVAESLIDNLKLKPDFNSYSSNKNDENNMKKSNFEFVSLQELLWGFDYDYTEVDKFNFFLNLFLDLEIVAEYSSFVRKILIDYVPYARYIALEKAVSEDCEFGSMFAPDYKNDNIDVFAESVFAFCSSNASDEMMSRFSKFLLTPFTYESKDENGRYLKKTVVVNFQNFEQAFSQVLSHILEPLDGVETYRSLGKRAYDIIMDDFKIDSDLTYYRMSRSPESYGYYLTASEKPDIDVLSELLEASEIYIEKLMHSQRDFYGNIEQLYFESGMFSNNATPYFSEERFYKMVDEKNREKIEEEYNKWRMNELHEEEMQKILIEEYIEKQKITKE</sequence>
<dbReference type="RefSeq" id="WP_061452594.1">
    <property type="nucleotide sequence ID" value="NZ_KQ969551.1"/>
</dbReference>
<dbReference type="EMBL" id="LQOB01000171">
    <property type="protein sequence ID" value="KXT86707.1"/>
    <property type="molecule type" value="Genomic_DNA"/>
</dbReference>
<dbReference type="PATRIC" id="fig|1303.79.peg.1128"/>
<comment type="caution">
    <text evidence="1">The sequence shown here is derived from an EMBL/GenBank/DDBJ whole genome shotgun (WGS) entry which is preliminary data.</text>
</comment>
<proteinExistence type="predicted"/>
<organism evidence="1 2">
    <name type="scientific">Streptococcus oralis</name>
    <dbReference type="NCBI Taxonomy" id="1303"/>
    <lineage>
        <taxon>Bacteria</taxon>
        <taxon>Bacillati</taxon>
        <taxon>Bacillota</taxon>
        <taxon>Bacilli</taxon>
        <taxon>Lactobacillales</taxon>
        <taxon>Streptococcaceae</taxon>
        <taxon>Streptococcus</taxon>
    </lineage>
</organism>
<gene>
    <name evidence="1" type="ORF">SORDD16_00955</name>
</gene>